<feature type="repeat" description="ANK" evidence="1">
    <location>
        <begin position="191"/>
        <end position="223"/>
    </location>
</feature>
<dbReference type="PROSITE" id="PS50088">
    <property type="entry name" value="ANK_REPEAT"/>
    <property type="match status" value="1"/>
</dbReference>
<evidence type="ECO:0000256" key="1">
    <source>
        <dbReference type="PROSITE-ProRule" id="PRU00023"/>
    </source>
</evidence>
<evidence type="ECO:0000313" key="3">
    <source>
        <dbReference type="Proteomes" id="UP001627154"/>
    </source>
</evidence>
<name>A0ABD2WW00_9HYME</name>
<evidence type="ECO:0000313" key="2">
    <source>
        <dbReference type="EMBL" id="KAL3397039.1"/>
    </source>
</evidence>
<dbReference type="InterPro" id="IPR036770">
    <property type="entry name" value="Ankyrin_rpt-contain_sf"/>
</dbReference>
<proteinExistence type="predicted"/>
<dbReference type="PANTHER" id="PTHR24184:SF11">
    <property type="entry name" value="ANKYRIN REPEAT AND SOCS BOX CONTAINING 3"/>
    <property type="match status" value="1"/>
</dbReference>
<dbReference type="PROSITE" id="PS50297">
    <property type="entry name" value="ANK_REP_REGION"/>
    <property type="match status" value="1"/>
</dbReference>
<dbReference type="PANTHER" id="PTHR24184">
    <property type="entry name" value="SI:CH211-189E2.2"/>
    <property type="match status" value="1"/>
</dbReference>
<dbReference type="Proteomes" id="UP001627154">
    <property type="component" value="Unassembled WGS sequence"/>
</dbReference>
<keyword evidence="3" id="KW-1185">Reference proteome</keyword>
<keyword evidence="1" id="KW-0040">ANK repeat</keyword>
<dbReference type="SUPFAM" id="SSF48403">
    <property type="entry name" value="Ankyrin repeat"/>
    <property type="match status" value="1"/>
</dbReference>
<comment type="caution">
    <text evidence="2">The sequence shown here is derived from an EMBL/GenBank/DDBJ whole genome shotgun (WGS) entry which is preliminary data.</text>
</comment>
<accession>A0ABD2WW00</accession>
<reference evidence="2 3" key="1">
    <citation type="journal article" date="2024" name="bioRxiv">
        <title>A reference genome for Trichogramma kaykai: A tiny desert-dwelling parasitoid wasp with competing sex-ratio distorters.</title>
        <authorList>
            <person name="Culotta J."/>
            <person name="Lindsey A.R."/>
        </authorList>
    </citation>
    <scope>NUCLEOTIDE SEQUENCE [LARGE SCALE GENOMIC DNA]</scope>
    <source>
        <strain evidence="2 3">KSX58</strain>
    </source>
</reference>
<dbReference type="Pfam" id="PF12796">
    <property type="entry name" value="Ank_2"/>
    <property type="match status" value="1"/>
</dbReference>
<dbReference type="EMBL" id="JBJJXI010000067">
    <property type="protein sequence ID" value="KAL3397039.1"/>
    <property type="molecule type" value="Genomic_DNA"/>
</dbReference>
<dbReference type="AlphaFoldDB" id="A0ABD2WW00"/>
<dbReference type="SMART" id="SM00248">
    <property type="entry name" value="ANK"/>
    <property type="match status" value="4"/>
</dbReference>
<organism evidence="2 3">
    <name type="scientific">Trichogramma kaykai</name>
    <dbReference type="NCBI Taxonomy" id="54128"/>
    <lineage>
        <taxon>Eukaryota</taxon>
        <taxon>Metazoa</taxon>
        <taxon>Ecdysozoa</taxon>
        <taxon>Arthropoda</taxon>
        <taxon>Hexapoda</taxon>
        <taxon>Insecta</taxon>
        <taxon>Pterygota</taxon>
        <taxon>Neoptera</taxon>
        <taxon>Endopterygota</taxon>
        <taxon>Hymenoptera</taxon>
        <taxon>Apocrita</taxon>
        <taxon>Proctotrupomorpha</taxon>
        <taxon>Chalcidoidea</taxon>
        <taxon>Trichogrammatidae</taxon>
        <taxon>Trichogramma</taxon>
    </lineage>
</organism>
<dbReference type="Gene3D" id="1.25.40.20">
    <property type="entry name" value="Ankyrin repeat-containing domain"/>
    <property type="match status" value="1"/>
</dbReference>
<sequence length="582" mass="66313">MSPTEFQQVILSSDSASSLLAELTNHLQGVQNLIERTKRFIRIYRDWPLQKQGLKSQVALDLLRTKLLFPNPKYEINFLALSLECHDLGLIKLLQRTAELNVHRALSRNGIGAAFLIAKYHEKPEHDAFMDEQRQIARHFLLTAPENHSDRHGFTHFHLACQLGHVDTVQRFLAGGLVTDVDFETADSTRLHGTPLHLATRNRHVEVVRILLQRGADPRRVDRRGSTPLHELAKACRCRCPRGAYYCDFRRPTGPIIDLLLNHGAQLEARNEQGHTPLAAAGARFDVELTRELLGRKASLDGLDDAQLFAGGEFSRHELRNYPLALNAIDTVHELKRAGYEMSMRSRYLMTKCLIRVHGRRAGGGEQLAHLIPESCPDGKICLNVKVYEYLRKELGCYWKPELEASMREAYEAAERRLAARNETPPDLDESLVATLDRHMEHARERKVAENLTLADLLRASPREALGLIKRSKRIERPATIPALSHSHLLVLLQRHLGEVLTRKRLEWFAEELYMSKRCVARLERAKCRRLLEETSDDELWRFCDAIKEETLDEECRCDACQISARLGGLELGTASEVMDCV</sequence>
<dbReference type="InterPro" id="IPR002110">
    <property type="entry name" value="Ankyrin_rpt"/>
</dbReference>
<protein>
    <submittedName>
        <fullName evidence="2">Uncharacterized protein</fullName>
    </submittedName>
</protein>
<gene>
    <name evidence="2" type="ORF">TKK_009074</name>
</gene>